<evidence type="ECO:0000313" key="3">
    <source>
        <dbReference type="EMBL" id="OOM07467.1"/>
    </source>
</evidence>
<comment type="similarity">
    <text evidence="1">Belongs to the short-chain dehydrogenases/reductases (SDR) family.</text>
</comment>
<dbReference type="Pfam" id="PF13561">
    <property type="entry name" value="adh_short_C2"/>
    <property type="match status" value="1"/>
</dbReference>
<dbReference type="RefSeq" id="WP_077866999.1">
    <property type="nucleotide sequence ID" value="NZ_LZYZ01000008.1"/>
</dbReference>
<sequence>MCKNICVITGAAEGIGKETLFKYLDNGYECLAIDKNQDNIEKIEKVIPKNLSEKMNILNLDLLEEESIEKIYQRVEKIVCNKSNITLVNNVGGSIYWQTDKGELSWECFKSTLNFNLKPMFLLSRKLIKLMRKNKKGHIVNVASISGRAALRTVQEDYACAKAGVVGFSRRLAAEVGQDNILVNTICPGIIGTERILTRWRNRDEAINKNILKNIPLGRVGNPKEVANAIYFMGSEENTYITGAILDVNGGMYMP</sequence>
<dbReference type="Proteomes" id="UP000191154">
    <property type="component" value="Unassembled WGS sequence"/>
</dbReference>
<keyword evidence="2" id="KW-0443">Lipid metabolism</keyword>
<dbReference type="CDD" id="cd05233">
    <property type="entry name" value="SDR_c"/>
    <property type="match status" value="1"/>
</dbReference>
<dbReference type="PRINTS" id="PR00081">
    <property type="entry name" value="GDHRDH"/>
</dbReference>
<dbReference type="AlphaFoldDB" id="A0A1S8MTF6"/>
<organism evidence="3 4">
    <name type="scientific">Clostridium saccharobutylicum</name>
    <dbReference type="NCBI Taxonomy" id="169679"/>
    <lineage>
        <taxon>Bacteria</taxon>
        <taxon>Bacillati</taxon>
        <taxon>Bacillota</taxon>
        <taxon>Clostridia</taxon>
        <taxon>Eubacteriales</taxon>
        <taxon>Clostridiaceae</taxon>
        <taxon>Clostridium</taxon>
    </lineage>
</organism>
<keyword evidence="2" id="KW-0753">Steroid metabolism</keyword>
<proteinExistence type="inferred from homology"/>
<name>A0A1S8MTF6_CLOSA</name>
<dbReference type="InterPro" id="IPR002347">
    <property type="entry name" value="SDR_fam"/>
</dbReference>
<keyword evidence="3" id="KW-0560">Oxidoreductase</keyword>
<dbReference type="PANTHER" id="PTHR42879">
    <property type="entry name" value="3-OXOACYL-(ACYL-CARRIER-PROTEIN) REDUCTASE"/>
    <property type="match status" value="1"/>
</dbReference>
<dbReference type="PRINTS" id="PR00080">
    <property type="entry name" value="SDRFAMILY"/>
</dbReference>
<dbReference type="Gene3D" id="3.40.50.720">
    <property type="entry name" value="NAD(P)-binding Rossmann-like Domain"/>
    <property type="match status" value="1"/>
</dbReference>
<dbReference type="GO" id="GO:0004316">
    <property type="term" value="F:3-oxoacyl-[acyl-carrier-protein] reductase (NADPH) activity"/>
    <property type="evidence" value="ECO:0007669"/>
    <property type="project" value="UniProtKB-EC"/>
</dbReference>
<reference evidence="3 4" key="1">
    <citation type="submission" date="2016-05" db="EMBL/GenBank/DDBJ databases">
        <title>Microbial solvent formation.</title>
        <authorList>
            <person name="Poehlein A."/>
            <person name="Montoya Solano J.D."/>
            <person name="Flitsch S."/>
            <person name="Krabben P."/>
            <person name="Duerre P."/>
            <person name="Daniel R."/>
        </authorList>
    </citation>
    <scope>NUCLEOTIDE SEQUENCE [LARGE SCALE GENOMIC DNA]</scope>
    <source>
        <strain evidence="3 4">L1-8</strain>
    </source>
</reference>
<evidence type="ECO:0000256" key="1">
    <source>
        <dbReference type="ARBA" id="ARBA00006484"/>
    </source>
</evidence>
<dbReference type="InterPro" id="IPR036291">
    <property type="entry name" value="NAD(P)-bd_dom_sf"/>
</dbReference>
<dbReference type="SUPFAM" id="SSF51735">
    <property type="entry name" value="NAD(P)-binding Rossmann-fold domains"/>
    <property type="match status" value="1"/>
</dbReference>
<evidence type="ECO:0000313" key="4">
    <source>
        <dbReference type="Proteomes" id="UP000191154"/>
    </source>
</evidence>
<dbReference type="EMBL" id="LZYZ01000008">
    <property type="protein sequence ID" value="OOM07467.1"/>
    <property type="molecule type" value="Genomic_DNA"/>
</dbReference>
<dbReference type="EC" id="1.1.1.100" evidence="3"/>
<dbReference type="PANTHER" id="PTHR42879:SF2">
    <property type="entry name" value="3-OXOACYL-[ACYL-CARRIER-PROTEIN] REDUCTASE FABG"/>
    <property type="match status" value="1"/>
</dbReference>
<comment type="caution">
    <text evidence="3">The sequence shown here is derived from an EMBL/GenBank/DDBJ whole genome shotgun (WGS) entry which is preliminary data.</text>
</comment>
<dbReference type="InterPro" id="IPR050259">
    <property type="entry name" value="SDR"/>
</dbReference>
<protein>
    <submittedName>
        <fullName evidence="3">3-oxoacyl-[acyl-carrier-protein] reductase FabG</fullName>
        <ecNumber evidence="3">1.1.1.100</ecNumber>
    </submittedName>
</protein>
<dbReference type="GO" id="GO:0008202">
    <property type="term" value="P:steroid metabolic process"/>
    <property type="evidence" value="ECO:0007669"/>
    <property type="project" value="UniProtKB-KW"/>
</dbReference>
<evidence type="ECO:0000256" key="2">
    <source>
        <dbReference type="ARBA" id="ARBA00023221"/>
    </source>
</evidence>
<gene>
    <name evidence="3" type="primary">fabG_5</name>
    <name evidence="3" type="ORF">CLOSAC_39970</name>
</gene>
<accession>A0A1S8MTF6</accession>